<dbReference type="EMBL" id="JSVA01000008">
    <property type="protein sequence ID" value="KOF03205.1"/>
    <property type="molecule type" value="Genomic_DNA"/>
</dbReference>
<dbReference type="InterPro" id="IPR012340">
    <property type="entry name" value="NA-bd_OB-fold"/>
</dbReference>
<proteinExistence type="predicted"/>
<feature type="compositionally biased region" description="Basic and acidic residues" evidence="1">
    <location>
        <begin position="23"/>
        <end position="32"/>
    </location>
</feature>
<dbReference type="Gene3D" id="2.40.50.140">
    <property type="entry name" value="Nucleic acid-binding proteins"/>
    <property type="match status" value="1"/>
</dbReference>
<evidence type="ECO:0000256" key="1">
    <source>
        <dbReference type="SAM" id="MobiDB-lite"/>
    </source>
</evidence>
<evidence type="ECO:0000259" key="2">
    <source>
        <dbReference type="PROSITE" id="PS51857"/>
    </source>
</evidence>
<dbReference type="PROSITE" id="PS51857">
    <property type="entry name" value="CSD_2"/>
    <property type="match status" value="1"/>
</dbReference>
<name>A0A0L8AM09_9BACT</name>
<dbReference type="OrthoDB" id="1493235at2"/>
<dbReference type="PATRIC" id="fig|1566026.4.peg.3395"/>
<dbReference type="InterPro" id="IPR011129">
    <property type="entry name" value="CSD"/>
</dbReference>
<dbReference type="AlphaFoldDB" id="A0A0L8AM09"/>
<dbReference type="SUPFAM" id="SSF50249">
    <property type="entry name" value="Nucleic acid-binding proteins"/>
    <property type="match status" value="1"/>
</dbReference>
<evidence type="ECO:0000313" key="3">
    <source>
        <dbReference type="EMBL" id="KOF03205.1"/>
    </source>
</evidence>
<comment type="caution">
    <text evidence="3">The sequence shown here is derived from an EMBL/GenBank/DDBJ whole genome shotgun (WGS) entry which is preliminary data.</text>
</comment>
<evidence type="ECO:0000313" key="4">
    <source>
        <dbReference type="Proteomes" id="UP000036908"/>
    </source>
</evidence>
<reference evidence="4" key="1">
    <citation type="submission" date="2014-11" db="EMBL/GenBank/DDBJ databases">
        <title>Genome sequencing of Roseivirga sp. D-25.</title>
        <authorList>
            <person name="Selvaratnam C."/>
            <person name="Thevarajoo S."/>
            <person name="Goh K.M."/>
            <person name="Eee R."/>
            <person name="Chan K.-G."/>
            <person name="Chong C.S."/>
        </authorList>
    </citation>
    <scope>NUCLEOTIDE SEQUENCE [LARGE SCALE GENOMIC DNA]</scope>
    <source>
        <strain evidence="4">D-25</strain>
    </source>
</reference>
<dbReference type="PRINTS" id="PR00050">
    <property type="entry name" value="COLDSHOCK"/>
</dbReference>
<dbReference type="Proteomes" id="UP000036908">
    <property type="component" value="Unassembled WGS sequence"/>
</dbReference>
<keyword evidence="4" id="KW-1185">Reference proteome</keyword>
<dbReference type="InterPro" id="IPR002059">
    <property type="entry name" value="CSP_DNA-bd"/>
</dbReference>
<dbReference type="Pfam" id="PF00313">
    <property type="entry name" value="CSD"/>
    <property type="match status" value="1"/>
</dbReference>
<dbReference type="SMART" id="SM00357">
    <property type="entry name" value="CSP"/>
    <property type="match status" value="1"/>
</dbReference>
<dbReference type="GO" id="GO:0003677">
    <property type="term" value="F:DNA binding"/>
    <property type="evidence" value="ECO:0007669"/>
    <property type="project" value="UniProtKB-KW"/>
</dbReference>
<keyword evidence="3" id="KW-0238">DNA-binding</keyword>
<feature type="domain" description="CSD" evidence="2">
    <location>
        <begin position="86"/>
        <end position="147"/>
    </location>
</feature>
<feature type="region of interest" description="Disordered" evidence="1">
    <location>
        <begin position="1"/>
        <end position="43"/>
    </location>
</feature>
<protein>
    <submittedName>
        <fullName evidence="3">DNA-binding protein</fullName>
    </submittedName>
</protein>
<gene>
    <name evidence="3" type="ORF">OB69_07805</name>
</gene>
<dbReference type="RefSeq" id="WP_053223145.1">
    <property type="nucleotide sequence ID" value="NZ_JSVA01000008.1"/>
</dbReference>
<feature type="compositionally biased region" description="Basic residues" evidence="1">
    <location>
        <begin position="13"/>
        <end position="22"/>
    </location>
</feature>
<accession>A0A0L8AM09</accession>
<dbReference type="CDD" id="cd04458">
    <property type="entry name" value="CSP_CDS"/>
    <property type="match status" value="1"/>
</dbReference>
<sequence>MAKSQETFNKKEKEKKRLKKRQDKQQKKEERQQNSQGGGLDNMIAYVDENGNITDTPPDPTIKKKKIDAKSIEIGVPKREDTVETVRTGRIEFFNDQKGYGFIKELETQEKFFVHVNGLIDEVREGDKVSFELERGMKGMNAVSVKKV</sequence>
<organism evidence="3 4">
    <name type="scientific">Roseivirga seohaensis subsp. aquiponti</name>
    <dbReference type="NCBI Taxonomy" id="1566026"/>
    <lineage>
        <taxon>Bacteria</taxon>
        <taxon>Pseudomonadati</taxon>
        <taxon>Bacteroidota</taxon>
        <taxon>Cytophagia</taxon>
        <taxon>Cytophagales</taxon>
        <taxon>Roseivirgaceae</taxon>
        <taxon>Roseivirga</taxon>
    </lineage>
</organism>
<dbReference type="GO" id="GO:0005829">
    <property type="term" value="C:cytosol"/>
    <property type="evidence" value="ECO:0007669"/>
    <property type="project" value="UniProtKB-ARBA"/>
</dbReference>